<keyword evidence="3" id="KW-1185">Reference proteome</keyword>
<dbReference type="AlphaFoldDB" id="A0A431V244"/>
<name>A0A431V244_9GAMM</name>
<dbReference type="RefSeq" id="WP_126484672.1">
    <property type="nucleotide sequence ID" value="NZ_RXNS01000011.1"/>
</dbReference>
<evidence type="ECO:0000313" key="3">
    <source>
        <dbReference type="Proteomes" id="UP000267400"/>
    </source>
</evidence>
<comment type="caution">
    <text evidence="2">The sequence shown here is derived from an EMBL/GenBank/DDBJ whole genome shotgun (WGS) entry which is preliminary data.</text>
</comment>
<evidence type="ECO:0000256" key="1">
    <source>
        <dbReference type="SAM" id="SignalP"/>
    </source>
</evidence>
<dbReference type="EMBL" id="RXNS01000011">
    <property type="protein sequence ID" value="RTR02471.1"/>
    <property type="molecule type" value="Genomic_DNA"/>
</dbReference>
<gene>
    <name evidence="2" type="ORF">EKG36_12820</name>
</gene>
<sequence>MHRGLLLGGLLMVSSTAIAMDYSHPGSPSSTTDCVQYATYVTDGVEEFVSTEAPRDLSREDLDELMEKRDAEQSEEFYNEIRRMMVYDAYAWYKSTKYAYDPEMMYMEIRMECEMAIADKDYEEDMKDLERLMGD</sequence>
<dbReference type="Proteomes" id="UP000267400">
    <property type="component" value="Unassembled WGS sequence"/>
</dbReference>
<evidence type="ECO:0000313" key="2">
    <source>
        <dbReference type="EMBL" id="RTR02471.1"/>
    </source>
</evidence>
<accession>A0A431V244</accession>
<reference evidence="2 3" key="1">
    <citation type="submission" date="2018-12" db="EMBL/GenBank/DDBJ databases">
        <authorList>
            <person name="Yu L."/>
        </authorList>
    </citation>
    <scope>NUCLEOTIDE SEQUENCE [LARGE SCALE GENOMIC DNA]</scope>
    <source>
        <strain evidence="2 3">11S</strain>
    </source>
</reference>
<feature type="chain" id="PRO_5019526664" evidence="1">
    <location>
        <begin position="20"/>
        <end position="135"/>
    </location>
</feature>
<keyword evidence="1" id="KW-0732">Signal</keyword>
<protein>
    <submittedName>
        <fullName evidence="2">Uncharacterized protein</fullName>
    </submittedName>
</protein>
<feature type="signal peptide" evidence="1">
    <location>
        <begin position="1"/>
        <end position="19"/>
    </location>
</feature>
<organism evidence="2 3">
    <name type="scientific">Halomonas nitroreducens</name>
    <dbReference type="NCBI Taxonomy" id="447425"/>
    <lineage>
        <taxon>Bacteria</taxon>
        <taxon>Pseudomonadati</taxon>
        <taxon>Pseudomonadota</taxon>
        <taxon>Gammaproteobacteria</taxon>
        <taxon>Oceanospirillales</taxon>
        <taxon>Halomonadaceae</taxon>
        <taxon>Halomonas</taxon>
    </lineage>
</organism>
<proteinExistence type="predicted"/>